<dbReference type="OrthoDB" id="9802114at2"/>
<dbReference type="PANTHER" id="PTHR43080:SF2">
    <property type="entry name" value="CBS DOMAIN-CONTAINING PROTEIN"/>
    <property type="match status" value="1"/>
</dbReference>
<dbReference type="SMART" id="SM00116">
    <property type="entry name" value="CBS"/>
    <property type="match status" value="2"/>
</dbReference>
<feature type="domain" description="ACT" evidence="4">
    <location>
        <begin position="144"/>
        <end position="216"/>
    </location>
</feature>
<dbReference type="Gene3D" id="3.30.70.260">
    <property type="match status" value="1"/>
</dbReference>
<dbReference type="CDD" id="cd02116">
    <property type="entry name" value="ACT"/>
    <property type="match status" value="1"/>
</dbReference>
<dbReference type="Pfam" id="PF00571">
    <property type="entry name" value="CBS"/>
    <property type="match status" value="2"/>
</dbReference>
<evidence type="ECO:0000256" key="1">
    <source>
        <dbReference type="ARBA" id="ARBA00023122"/>
    </source>
</evidence>
<dbReference type="PROSITE" id="PS51671">
    <property type="entry name" value="ACT"/>
    <property type="match status" value="1"/>
</dbReference>
<dbReference type="SUPFAM" id="SSF55021">
    <property type="entry name" value="ACT-like"/>
    <property type="match status" value="1"/>
</dbReference>
<sequence>MLVKDYMSTKVITISPETPVFQAMDLMKQKNIHRLPVVKDDQLVGLVTEGTIQEAMPSKATSLSVYEVNYLLNKMTVADVMIKDVHTIKADEFIEEAIKIMREHNIGVLPVIDDKNIIKGIITSTDAFDAFLAITGYGEDGTRVAVSIKDDHPGVLADLTKVLAENQFNIVQIVVYRKQSDVIIVIQIVEKGSEKLKNTLESNNYDWLLCLETKRS</sequence>
<dbReference type="CDD" id="cd04584">
    <property type="entry name" value="CBS_pair_AcuB_like"/>
    <property type="match status" value="1"/>
</dbReference>
<dbReference type="InterPro" id="IPR045865">
    <property type="entry name" value="ACT-like_dom_sf"/>
</dbReference>
<dbReference type="Proteomes" id="UP000191200">
    <property type="component" value="Chromosome"/>
</dbReference>
<keyword evidence="6" id="KW-1185">Reference proteome</keyword>
<organism evidence="5 6">
    <name type="scientific">Vagococcus teuberi</name>
    <dbReference type="NCBI Taxonomy" id="519472"/>
    <lineage>
        <taxon>Bacteria</taxon>
        <taxon>Bacillati</taxon>
        <taxon>Bacillota</taxon>
        <taxon>Bacilli</taxon>
        <taxon>Lactobacillales</taxon>
        <taxon>Enterococcaceae</taxon>
        <taxon>Vagococcus</taxon>
    </lineage>
</organism>
<evidence type="ECO:0000256" key="2">
    <source>
        <dbReference type="PROSITE-ProRule" id="PRU00703"/>
    </source>
</evidence>
<feature type="domain" description="CBS" evidence="3">
    <location>
        <begin position="7"/>
        <end position="63"/>
    </location>
</feature>
<dbReference type="PANTHER" id="PTHR43080">
    <property type="entry name" value="CBS DOMAIN-CONTAINING PROTEIN CBSX3, MITOCHONDRIAL"/>
    <property type="match status" value="1"/>
</dbReference>
<dbReference type="InterPro" id="IPR046342">
    <property type="entry name" value="CBS_dom_sf"/>
</dbReference>
<dbReference type="InterPro" id="IPR002912">
    <property type="entry name" value="ACT_dom"/>
</dbReference>
<evidence type="ECO:0000259" key="4">
    <source>
        <dbReference type="PROSITE" id="PS51671"/>
    </source>
</evidence>
<evidence type="ECO:0000313" key="5">
    <source>
        <dbReference type="EMBL" id="APB31489.1"/>
    </source>
</evidence>
<dbReference type="InterPro" id="IPR051257">
    <property type="entry name" value="Diverse_CBS-Domain"/>
</dbReference>
<dbReference type="Gene3D" id="3.10.580.10">
    <property type="entry name" value="CBS-domain"/>
    <property type="match status" value="1"/>
</dbReference>
<keyword evidence="1 2" id="KW-0129">CBS domain</keyword>
<dbReference type="SUPFAM" id="SSF54631">
    <property type="entry name" value="CBS-domain pair"/>
    <property type="match status" value="1"/>
</dbReference>
<dbReference type="EMBL" id="CP017267">
    <property type="protein sequence ID" value="APB31489.1"/>
    <property type="molecule type" value="Genomic_DNA"/>
</dbReference>
<proteinExistence type="predicted"/>
<feature type="domain" description="CBS" evidence="3">
    <location>
        <begin position="81"/>
        <end position="141"/>
    </location>
</feature>
<evidence type="ECO:0000313" key="6">
    <source>
        <dbReference type="Proteomes" id="UP000191200"/>
    </source>
</evidence>
<evidence type="ECO:0008006" key="7">
    <source>
        <dbReference type="Google" id="ProtNLM"/>
    </source>
</evidence>
<dbReference type="InterPro" id="IPR000644">
    <property type="entry name" value="CBS_dom"/>
</dbReference>
<dbReference type="RefSeq" id="WP_071457082.1">
    <property type="nucleotide sequence ID" value="NZ_CP017267.1"/>
</dbReference>
<gene>
    <name evidence="5" type="ORF">BHY08_06390</name>
</gene>
<dbReference type="Pfam" id="PF01842">
    <property type="entry name" value="ACT"/>
    <property type="match status" value="1"/>
</dbReference>
<protein>
    <recommendedName>
        <fullName evidence="7">CBS domain-containing protein</fullName>
    </recommendedName>
</protein>
<dbReference type="PROSITE" id="PS51371">
    <property type="entry name" value="CBS"/>
    <property type="match status" value="2"/>
</dbReference>
<evidence type="ECO:0000259" key="3">
    <source>
        <dbReference type="PROSITE" id="PS51371"/>
    </source>
</evidence>
<name>A0A1J0A6F5_9ENTE</name>
<dbReference type="KEGG" id="vte:BHY08_06390"/>
<accession>A0A1J0A6F5</accession>
<reference evidence="5 6" key="1">
    <citation type="submission" date="2016-09" db="EMBL/GenBank/DDBJ databases">
        <title>Vagococcus teuberi sp. nov., isolated from the Malian artisanal sour milk fene.</title>
        <authorList>
            <person name="Wullschleger S."/>
            <person name="Seifert C."/>
            <person name="Baumgartner S."/>
            <person name="Lacroix C."/>
            <person name="Bonfoh B."/>
            <person name="Stevens M.J."/>
            <person name="Meile L."/>
        </authorList>
    </citation>
    <scope>NUCLEOTIDE SEQUENCE [LARGE SCALE GENOMIC DNA]</scope>
    <source>
        <strain evidence="5 6">DSM 21459</strain>
    </source>
</reference>
<dbReference type="AlphaFoldDB" id="A0A1J0A6F5"/>
<dbReference type="STRING" id="519472.BHY08_06390"/>